<dbReference type="HAMAP" id="MF_00191">
    <property type="entry name" value="IspH"/>
    <property type="match status" value="1"/>
</dbReference>
<evidence type="ECO:0000256" key="1">
    <source>
        <dbReference type="ARBA" id="ARBA00001966"/>
    </source>
</evidence>
<comment type="pathway">
    <text evidence="7">Isoprenoid biosynthesis; isopentenyl diphosphate biosynthesis via DXP pathway; isopentenyl diphosphate from 1-deoxy-D-xylulose 5-phosphate: step 6/6.</text>
</comment>
<evidence type="ECO:0000256" key="6">
    <source>
        <dbReference type="ARBA" id="ARBA00023014"/>
    </source>
</evidence>
<dbReference type="PANTHER" id="PTHR31619:SF5">
    <property type="entry name" value="4-HYDROXY-3-METHYLBUT-2-ENYL DIPHOSPHATE REDUCTASE, CHLOROPLASTIC"/>
    <property type="match status" value="1"/>
</dbReference>
<organism evidence="11">
    <name type="scientific">Centranthera grandiflora</name>
    <dbReference type="NCBI Taxonomy" id="2491184"/>
    <lineage>
        <taxon>Eukaryota</taxon>
        <taxon>Viridiplantae</taxon>
        <taxon>Streptophyta</taxon>
        <taxon>Embryophyta</taxon>
        <taxon>Tracheophyta</taxon>
        <taxon>Spermatophyta</taxon>
        <taxon>Magnoliopsida</taxon>
        <taxon>eudicotyledons</taxon>
        <taxon>Gunneridae</taxon>
        <taxon>Pentapetalae</taxon>
        <taxon>asterids</taxon>
        <taxon>lamiids</taxon>
        <taxon>Lamiales</taxon>
        <taxon>Orobanchaceae</taxon>
        <taxon>Buchnereae</taxon>
        <taxon>Centranthera</taxon>
    </lineage>
</organism>
<keyword evidence="2" id="KW-0004">4Fe-4S</keyword>
<comment type="cofactor">
    <cofactor evidence="1">
        <name>[4Fe-4S] cluster</name>
        <dbReference type="ChEBI" id="CHEBI:49883"/>
    </cofactor>
</comment>
<dbReference type="GO" id="GO:0050992">
    <property type="term" value="P:dimethylallyl diphosphate biosynthetic process"/>
    <property type="evidence" value="ECO:0007669"/>
    <property type="project" value="InterPro"/>
</dbReference>
<evidence type="ECO:0000256" key="8">
    <source>
        <dbReference type="ARBA" id="ARBA00046314"/>
    </source>
</evidence>
<keyword evidence="5" id="KW-0408">Iron</keyword>
<sequence length="462" mass="52267">MAISLQFCRFSTRRDLCLPETRILRQRSPSSIWCSGAGEAAPSSSATVDSSEFDAKVFRHNLTRSKNYNRKGFGHKKETLEQMSQEYTSDIIKTLKENRYEYTWGNVTVKLAESYGFCWGVERAVQIAYEARKQFPTEKIWITNEIIHNPTVNQRLEEMEVKNIPVDNGTKQFDVVDKGDVVVLPAFGAAVDEMLVLSEKNVQIVDTTCPWVSKVWNAVEKHKKGEYTSIIHGKYSHEETVATASFAGKYIIVKNMKEATYVCDYILGGGLDGSSSTREAFLEKFKYAVSNGFDPDKDLEKVGIANQTTMLKGETEEIGKLVERTMMQRFGVKNINDHFISFNTICDATQERQDAMYKLVEEKVDLILVVGGWNSSNTSHLQEIAEERGIPSYWVDSEKRISPGNKITYKLMHGELVEKESWLPEGPIRIGITSGASTPDKVVEDVLAKVFDIKREELLQMA</sequence>
<dbReference type="GO" id="GO:0019288">
    <property type="term" value="P:isopentenyl diphosphate biosynthetic process, methylerythritol 4-phosphate pathway"/>
    <property type="evidence" value="ECO:0007669"/>
    <property type="project" value="InterPro"/>
</dbReference>
<evidence type="ECO:0000256" key="9">
    <source>
        <dbReference type="ARBA" id="ARBA00046335"/>
    </source>
</evidence>
<evidence type="ECO:0000256" key="7">
    <source>
        <dbReference type="ARBA" id="ARBA00046313"/>
    </source>
</evidence>
<reference evidence="11" key="1">
    <citation type="journal article" date="2019" name="Int. J. Mol. Sci.">
        <title>Analysis of Centranthera grandiflora Benth Transcriptome Explores Genes of Catalpol, Acteoside and Azafrin Biosynthesis.</title>
        <authorList>
            <person name="Zhang X."/>
            <person name="Li C."/>
            <person name="Wang L."/>
            <person name="Fei Y."/>
            <person name="Qin W."/>
        </authorList>
    </citation>
    <scope>NUCLEOTIDE SEQUENCE</scope>
</reference>
<proteinExistence type="evidence at transcript level"/>
<evidence type="ECO:0000256" key="10">
    <source>
        <dbReference type="ARBA" id="ARBA00047177"/>
    </source>
</evidence>
<dbReference type="CDD" id="cd13944">
    <property type="entry name" value="lytB_ispH"/>
    <property type="match status" value="1"/>
</dbReference>
<dbReference type="EMBL" id="MH794272">
    <property type="protein sequence ID" value="AZB52810.1"/>
    <property type="molecule type" value="mRNA"/>
</dbReference>
<dbReference type="Gene3D" id="3.40.1010.20">
    <property type="entry name" value="4-hydroxy-3-methylbut-2-enyl diphosphate reductase, catalytic domain"/>
    <property type="match status" value="2"/>
</dbReference>
<comment type="similarity">
    <text evidence="9">Belongs to the IspH family.</text>
</comment>
<protein>
    <recommendedName>
        <fullName evidence="10">4-hydroxy-3-methylbut-2-enyl diphosphate reductase</fullName>
        <ecNumber evidence="10">1.17.7.4</ecNumber>
    </recommendedName>
</protein>
<dbReference type="GO" id="GO:0051539">
    <property type="term" value="F:4 iron, 4 sulfur cluster binding"/>
    <property type="evidence" value="ECO:0007669"/>
    <property type="project" value="UniProtKB-KW"/>
</dbReference>
<dbReference type="Gene3D" id="3.40.50.11270">
    <property type="match status" value="1"/>
</dbReference>
<dbReference type="Pfam" id="PF02401">
    <property type="entry name" value="LYTB"/>
    <property type="match status" value="1"/>
</dbReference>
<dbReference type="EC" id="1.17.7.4" evidence="10"/>
<dbReference type="AlphaFoldDB" id="A0A5S9H8W7"/>
<accession>A0A5S9H8W7</accession>
<dbReference type="NCBIfam" id="NF009911">
    <property type="entry name" value="PRK13371.1"/>
    <property type="match status" value="1"/>
</dbReference>
<name>A0A5S9H8W7_9LAMI</name>
<keyword evidence="6" id="KW-0411">Iron-sulfur</keyword>
<dbReference type="InterPro" id="IPR003451">
    <property type="entry name" value="LytB/IspH"/>
</dbReference>
<evidence type="ECO:0000256" key="5">
    <source>
        <dbReference type="ARBA" id="ARBA00023004"/>
    </source>
</evidence>
<keyword evidence="3" id="KW-0479">Metal-binding</keyword>
<dbReference type="PANTHER" id="PTHR31619">
    <property type="entry name" value="4-HYDROXY-3-METHYLBUT-2-ENYL DIPHOSPHATE REDUCTASE, CHLOROPLASTIC"/>
    <property type="match status" value="1"/>
</dbReference>
<evidence type="ECO:0000256" key="3">
    <source>
        <dbReference type="ARBA" id="ARBA00022723"/>
    </source>
</evidence>
<dbReference type="GO" id="GO:0046872">
    <property type="term" value="F:metal ion binding"/>
    <property type="evidence" value="ECO:0007669"/>
    <property type="project" value="UniProtKB-KW"/>
</dbReference>
<evidence type="ECO:0000313" key="11">
    <source>
        <dbReference type="EMBL" id="AZB52810.1"/>
    </source>
</evidence>
<evidence type="ECO:0000256" key="2">
    <source>
        <dbReference type="ARBA" id="ARBA00022485"/>
    </source>
</evidence>
<dbReference type="NCBIfam" id="TIGR00216">
    <property type="entry name" value="ispH_lytB"/>
    <property type="match status" value="1"/>
</dbReference>
<keyword evidence="4" id="KW-0560">Oxidoreductase</keyword>
<dbReference type="GO" id="GO:0051745">
    <property type="term" value="F:4-hydroxy-3-methylbut-2-enyl diphosphate reductase activity"/>
    <property type="evidence" value="ECO:0007669"/>
    <property type="project" value="UniProtKB-EC"/>
</dbReference>
<evidence type="ECO:0000256" key="4">
    <source>
        <dbReference type="ARBA" id="ARBA00023002"/>
    </source>
</evidence>
<comment type="pathway">
    <text evidence="8">Isoprenoid biosynthesis; dimethylallyl diphosphate biosynthesis; dimethylallyl diphosphate from (2E)-4-hydroxy-3-methylbutenyl diphosphate: step 1/1.</text>
</comment>